<keyword evidence="3" id="KW-1185">Reference proteome</keyword>
<evidence type="ECO:0000256" key="1">
    <source>
        <dbReference type="SAM" id="MobiDB-lite"/>
    </source>
</evidence>
<organism evidence="2 3">
    <name type="scientific">Colletotrichum zoysiae</name>
    <dbReference type="NCBI Taxonomy" id="1216348"/>
    <lineage>
        <taxon>Eukaryota</taxon>
        <taxon>Fungi</taxon>
        <taxon>Dikarya</taxon>
        <taxon>Ascomycota</taxon>
        <taxon>Pezizomycotina</taxon>
        <taxon>Sordariomycetes</taxon>
        <taxon>Hypocreomycetidae</taxon>
        <taxon>Glomerellales</taxon>
        <taxon>Glomerellaceae</taxon>
        <taxon>Colletotrichum</taxon>
        <taxon>Colletotrichum graminicola species complex</taxon>
    </lineage>
</organism>
<dbReference type="EMBL" id="MU842827">
    <property type="protein sequence ID" value="KAK2032771.1"/>
    <property type="molecule type" value="Genomic_DNA"/>
</dbReference>
<sequence>MRRNRTWSLIFQGAHPFPTYPVFPPQSPMRNPGHPISTSSATRHLVISLASTSSVPQVPKSPSLQVHKSTSPLPAHRWGHAVPRIYLWHWAYLPYAPTRLCAKANYLTDATWTLTTRTALSCSIPFCPGFLYLLFFLLPQPQTSRYHPTRFIYSQPGDRPRPRRRPRRPRRRRRRRRQRQRQRQQHDWSVHQIIASPLIWRAQPLPSSPLSTTYPLPPTYRQLFARSHPHSPTHTISLSLSLSLSLAVSHGIPPSITNPRSGCICMVAVPGRPLLSAKEPSTRLTPALAPHSHSHLPTHTPHSPLSKATPTSVLRLGYSSADASYSPTPGRPSSSQSGLYIFLLAPLTHTLDFLDGCLVPVAQDGGDSCLGAENATHTCYHRHYWDGLISLASTLPRRSLRPQQPPPCEEEPGGAYTTRCTLR</sequence>
<dbReference type="AlphaFoldDB" id="A0AAD9M3C9"/>
<feature type="region of interest" description="Disordered" evidence="1">
    <location>
        <begin position="277"/>
        <end position="309"/>
    </location>
</feature>
<gene>
    <name evidence="2" type="ORF">LX32DRAFT_155314</name>
</gene>
<reference evidence="2" key="1">
    <citation type="submission" date="2021-06" db="EMBL/GenBank/DDBJ databases">
        <title>Comparative genomics, transcriptomics and evolutionary studies reveal genomic signatures of adaptation to plant cell wall in hemibiotrophic fungi.</title>
        <authorList>
            <consortium name="DOE Joint Genome Institute"/>
            <person name="Baroncelli R."/>
            <person name="Diaz J.F."/>
            <person name="Benocci T."/>
            <person name="Peng M."/>
            <person name="Battaglia E."/>
            <person name="Haridas S."/>
            <person name="Andreopoulos W."/>
            <person name="Labutti K."/>
            <person name="Pangilinan J."/>
            <person name="Floch G.L."/>
            <person name="Makela M.R."/>
            <person name="Henrissat B."/>
            <person name="Grigoriev I.V."/>
            <person name="Crouch J.A."/>
            <person name="De Vries R.P."/>
            <person name="Sukno S.A."/>
            <person name="Thon M.R."/>
        </authorList>
    </citation>
    <scope>NUCLEOTIDE SEQUENCE</scope>
    <source>
        <strain evidence="2">MAFF235873</strain>
    </source>
</reference>
<proteinExistence type="predicted"/>
<comment type="caution">
    <text evidence="2">The sequence shown here is derived from an EMBL/GenBank/DDBJ whole genome shotgun (WGS) entry which is preliminary data.</text>
</comment>
<evidence type="ECO:0000313" key="2">
    <source>
        <dbReference type="EMBL" id="KAK2032771.1"/>
    </source>
</evidence>
<dbReference type="Proteomes" id="UP001232148">
    <property type="component" value="Unassembled WGS sequence"/>
</dbReference>
<name>A0AAD9M3C9_9PEZI</name>
<accession>A0AAD9M3C9</accession>
<feature type="compositionally biased region" description="Low complexity" evidence="1">
    <location>
        <begin position="295"/>
        <end position="306"/>
    </location>
</feature>
<feature type="region of interest" description="Disordered" evidence="1">
    <location>
        <begin position="148"/>
        <end position="188"/>
    </location>
</feature>
<protein>
    <submittedName>
        <fullName evidence="2">Uncharacterized protein</fullName>
    </submittedName>
</protein>
<feature type="compositionally biased region" description="Basic residues" evidence="1">
    <location>
        <begin position="161"/>
        <end position="183"/>
    </location>
</feature>
<feature type="region of interest" description="Disordered" evidence="1">
    <location>
        <begin position="398"/>
        <end position="423"/>
    </location>
</feature>
<evidence type="ECO:0000313" key="3">
    <source>
        <dbReference type="Proteomes" id="UP001232148"/>
    </source>
</evidence>